<dbReference type="InterPro" id="IPR011006">
    <property type="entry name" value="CheY-like_superfamily"/>
</dbReference>
<dbReference type="PROSITE" id="PS50110">
    <property type="entry name" value="RESPONSE_REGULATORY"/>
    <property type="match status" value="1"/>
</dbReference>
<dbReference type="InterPro" id="IPR003661">
    <property type="entry name" value="HisK_dim/P_dom"/>
</dbReference>
<dbReference type="NCBIfam" id="TIGR00229">
    <property type="entry name" value="sensory_box"/>
    <property type="match status" value="1"/>
</dbReference>
<evidence type="ECO:0000256" key="3">
    <source>
        <dbReference type="ARBA" id="ARBA00022553"/>
    </source>
</evidence>
<dbReference type="SUPFAM" id="SSF47384">
    <property type="entry name" value="Homodimeric domain of signal transducing histidine kinase"/>
    <property type="match status" value="1"/>
</dbReference>
<evidence type="ECO:0000259" key="12">
    <source>
        <dbReference type="PROSITE" id="PS50112"/>
    </source>
</evidence>
<protein>
    <recommendedName>
        <fullName evidence="2">histidine kinase</fullName>
        <ecNumber evidence="2">2.7.13.3</ecNumber>
    </recommendedName>
</protein>
<dbReference type="EMBL" id="PRDS01000004">
    <property type="protein sequence ID" value="PPB80706.1"/>
    <property type="molecule type" value="Genomic_DNA"/>
</dbReference>
<sequence length="877" mass="95856">MSPTDTPERAHALRRLVRRLRPGPRRGYALLGLVTLICLLSIVTLGQAVMRDLNLLRQASSDNVQWTLSQAEVEFLYFEKALDHALVAPGDDRSPVVTKFDVFYSRINTLAHGALYADLREIPDFMAPLRQIQDFLDQAVPVIDAIDSAPIARLQQLEEASEKIAPVVRQLSNAGLFHFAAQSDLRRNGIAVTLQRLALATAAMIGALGLMALHSFRLGRAAQNSAQALEQAWLRLNTVVQTSLDAVIVTDRHGRVLEFNPAAERIFGYRFIDIEGRKLGDLIVPPDQRQAHEDGLRRMNESGETRVIGAGRVQMTAMRANGETFPVEMALESAGPEDNRIVIGFLRDITARLAAERELVEARDRALAGEKAKAEFLAMMTHEIRTPLNGVIGSLSLLQETALTDRQRRYVNNMALSAQQLMHHVNTVLDIARFESGIVEAAERPTHLGRLVQDIVDAQEGHAARNGNSLQWSWESEPRDWVMADAVRLQQILLNLVGNAIKFTRNGRVAIELEALPDCDQPGKTCIEFRVIDTGIGIPESAQARIFEDFQSVEPSLQRQTGGTGLGLGIVRRLVTAMGGEYGVESEPGQGSVFWVRLPLAPAEPSEDARPARASAGRSRPLDVLLVEDNEINRELAREMLELEGHRVTTAPDGLAGVSAANDHRYDLILMDISMPVMDGLEACRRIRMGEGRSRNSPIVALSANVLPQMRDRILQAGMSGFLGKPMRVEDLRALLARIDAPADQPADDTAPSRQDPADPAPEGPAAKDRAPRDRTDDGHAPGQPPDPVIARLRDRFRQETDALFDWLATSPQDVAEIAARCHKIAGSAAAFGHLALRDALVAIETRAAQGAGPADLAPLVDAARAAWLSPAAAPRP</sequence>
<dbReference type="Gene3D" id="3.30.565.10">
    <property type="entry name" value="Histidine kinase-like ATPase, C-terminal domain"/>
    <property type="match status" value="1"/>
</dbReference>
<dbReference type="SMART" id="SM00091">
    <property type="entry name" value="PAS"/>
    <property type="match status" value="1"/>
</dbReference>
<keyword evidence="9" id="KW-1133">Transmembrane helix</keyword>
<dbReference type="GO" id="GO:0000155">
    <property type="term" value="F:phosphorelay sensor kinase activity"/>
    <property type="evidence" value="ECO:0007669"/>
    <property type="project" value="InterPro"/>
</dbReference>
<dbReference type="CDD" id="cd00130">
    <property type="entry name" value="PAS"/>
    <property type="match status" value="1"/>
</dbReference>
<evidence type="ECO:0000256" key="1">
    <source>
        <dbReference type="ARBA" id="ARBA00000085"/>
    </source>
</evidence>
<dbReference type="SUPFAM" id="SSF55785">
    <property type="entry name" value="PYP-like sensor domain (PAS domain)"/>
    <property type="match status" value="1"/>
</dbReference>
<proteinExistence type="predicted"/>
<evidence type="ECO:0000256" key="4">
    <source>
        <dbReference type="ARBA" id="ARBA00022679"/>
    </source>
</evidence>
<dbReference type="InterPro" id="IPR036641">
    <property type="entry name" value="HPT_dom_sf"/>
</dbReference>
<dbReference type="FunFam" id="3.30.565.10:FF:000010">
    <property type="entry name" value="Sensor histidine kinase RcsC"/>
    <property type="match status" value="1"/>
</dbReference>
<evidence type="ECO:0000259" key="10">
    <source>
        <dbReference type="PROSITE" id="PS50109"/>
    </source>
</evidence>
<dbReference type="InterPro" id="IPR036890">
    <property type="entry name" value="HATPase_C_sf"/>
</dbReference>
<organism evidence="13 14">
    <name type="scientific">Albidovulum inexpectatum</name>
    <dbReference type="NCBI Taxonomy" id="196587"/>
    <lineage>
        <taxon>Bacteria</taxon>
        <taxon>Pseudomonadati</taxon>
        <taxon>Pseudomonadota</taxon>
        <taxon>Alphaproteobacteria</taxon>
        <taxon>Rhodobacterales</taxon>
        <taxon>Paracoccaceae</taxon>
        <taxon>Albidovulum</taxon>
    </lineage>
</organism>
<keyword evidence="14" id="KW-1185">Reference proteome</keyword>
<keyword evidence="9" id="KW-0472">Membrane</keyword>
<keyword evidence="3 7" id="KW-0597">Phosphoprotein</keyword>
<dbReference type="InterPro" id="IPR003594">
    <property type="entry name" value="HATPase_dom"/>
</dbReference>
<dbReference type="CDD" id="cd00082">
    <property type="entry name" value="HisKA"/>
    <property type="match status" value="1"/>
</dbReference>
<evidence type="ECO:0000256" key="9">
    <source>
        <dbReference type="SAM" id="Phobius"/>
    </source>
</evidence>
<feature type="compositionally biased region" description="Basic and acidic residues" evidence="8">
    <location>
        <begin position="766"/>
        <end position="780"/>
    </location>
</feature>
<dbReference type="Proteomes" id="UP000239736">
    <property type="component" value="Unassembled WGS sequence"/>
</dbReference>
<evidence type="ECO:0000313" key="14">
    <source>
        <dbReference type="Proteomes" id="UP000239736"/>
    </source>
</evidence>
<keyword evidence="9" id="KW-0812">Transmembrane</keyword>
<gene>
    <name evidence="13" type="ORF">LV82_01438</name>
</gene>
<dbReference type="InterPro" id="IPR036097">
    <property type="entry name" value="HisK_dim/P_sf"/>
</dbReference>
<dbReference type="PROSITE" id="PS50109">
    <property type="entry name" value="HIS_KIN"/>
    <property type="match status" value="1"/>
</dbReference>
<dbReference type="SUPFAM" id="SSF55874">
    <property type="entry name" value="ATPase domain of HSP90 chaperone/DNA topoisomerase II/histidine kinase"/>
    <property type="match status" value="1"/>
</dbReference>
<evidence type="ECO:0000259" key="11">
    <source>
        <dbReference type="PROSITE" id="PS50110"/>
    </source>
</evidence>
<dbReference type="InterPro" id="IPR035965">
    <property type="entry name" value="PAS-like_dom_sf"/>
</dbReference>
<dbReference type="InterPro" id="IPR000014">
    <property type="entry name" value="PAS"/>
</dbReference>
<feature type="transmembrane region" description="Helical" evidence="9">
    <location>
        <begin position="28"/>
        <end position="50"/>
    </location>
</feature>
<dbReference type="Pfam" id="PF02518">
    <property type="entry name" value="HATPase_c"/>
    <property type="match status" value="1"/>
</dbReference>
<feature type="domain" description="Response regulatory" evidence="11">
    <location>
        <begin position="623"/>
        <end position="740"/>
    </location>
</feature>
<dbReference type="RefSeq" id="WP_104070322.1">
    <property type="nucleotide sequence ID" value="NZ_PRDS01000004.1"/>
</dbReference>
<evidence type="ECO:0000256" key="5">
    <source>
        <dbReference type="ARBA" id="ARBA00022777"/>
    </source>
</evidence>
<dbReference type="CDD" id="cd17546">
    <property type="entry name" value="REC_hyHK_CKI1_RcsC-like"/>
    <property type="match status" value="1"/>
</dbReference>
<feature type="domain" description="PAS" evidence="12">
    <location>
        <begin position="232"/>
        <end position="303"/>
    </location>
</feature>
<dbReference type="InterPro" id="IPR004358">
    <property type="entry name" value="Sig_transdc_His_kin-like_C"/>
</dbReference>
<dbReference type="SUPFAM" id="SSF47226">
    <property type="entry name" value="Histidine-containing phosphotransfer domain, HPT domain"/>
    <property type="match status" value="1"/>
</dbReference>
<keyword evidence="4" id="KW-0808">Transferase</keyword>
<evidence type="ECO:0000256" key="2">
    <source>
        <dbReference type="ARBA" id="ARBA00012438"/>
    </source>
</evidence>
<reference evidence="13 14" key="1">
    <citation type="submission" date="2018-01" db="EMBL/GenBank/DDBJ databases">
        <title>Genomic Encyclopedia of Archaeal and Bacterial Type Strains, Phase II (KMG-II): from individual species to whole genera.</title>
        <authorList>
            <person name="Goeker M."/>
        </authorList>
    </citation>
    <scope>NUCLEOTIDE SEQUENCE [LARGE SCALE GENOMIC DNA]</scope>
    <source>
        <strain evidence="13 14">DSM 12048</strain>
    </source>
</reference>
<dbReference type="PROSITE" id="PS50112">
    <property type="entry name" value="PAS"/>
    <property type="match status" value="1"/>
</dbReference>
<dbReference type="Pfam" id="PF00072">
    <property type="entry name" value="Response_reg"/>
    <property type="match status" value="1"/>
</dbReference>
<dbReference type="EC" id="2.7.13.3" evidence="2"/>
<feature type="region of interest" description="Disordered" evidence="8">
    <location>
        <begin position="742"/>
        <end position="789"/>
    </location>
</feature>
<feature type="domain" description="Histidine kinase" evidence="10">
    <location>
        <begin position="379"/>
        <end position="602"/>
    </location>
</feature>
<evidence type="ECO:0000313" key="13">
    <source>
        <dbReference type="EMBL" id="PPB80706.1"/>
    </source>
</evidence>
<dbReference type="InterPro" id="IPR001789">
    <property type="entry name" value="Sig_transdc_resp-reg_receiver"/>
</dbReference>
<dbReference type="SMART" id="SM00387">
    <property type="entry name" value="HATPase_c"/>
    <property type="match status" value="1"/>
</dbReference>
<dbReference type="AlphaFoldDB" id="A0A2S5JGR6"/>
<evidence type="ECO:0000256" key="7">
    <source>
        <dbReference type="PROSITE-ProRule" id="PRU00169"/>
    </source>
</evidence>
<keyword evidence="6" id="KW-0902">Two-component regulatory system</keyword>
<evidence type="ECO:0000256" key="6">
    <source>
        <dbReference type="ARBA" id="ARBA00023012"/>
    </source>
</evidence>
<dbReference type="SUPFAM" id="SSF52172">
    <property type="entry name" value="CheY-like"/>
    <property type="match status" value="1"/>
</dbReference>
<dbReference type="CDD" id="cd16922">
    <property type="entry name" value="HATPase_EvgS-ArcB-TorS-like"/>
    <property type="match status" value="1"/>
</dbReference>
<dbReference type="Pfam" id="PF13426">
    <property type="entry name" value="PAS_9"/>
    <property type="match status" value="1"/>
</dbReference>
<evidence type="ECO:0000256" key="8">
    <source>
        <dbReference type="SAM" id="MobiDB-lite"/>
    </source>
</evidence>
<dbReference type="Gene3D" id="1.10.287.130">
    <property type="match status" value="1"/>
</dbReference>
<dbReference type="Gene3D" id="3.40.50.2300">
    <property type="match status" value="1"/>
</dbReference>
<name>A0A2S5JGR6_9RHOB</name>
<dbReference type="PANTHER" id="PTHR43047">
    <property type="entry name" value="TWO-COMPONENT HISTIDINE PROTEIN KINASE"/>
    <property type="match status" value="1"/>
</dbReference>
<dbReference type="Pfam" id="PF00512">
    <property type="entry name" value="HisKA"/>
    <property type="match status" value="1"/>
</dbReference>
<dbReference type="SMART" id="SM00388">
    <property type="entry name" value="HisKA"/>
    <property type="match status" value="1"/>
</dbReference>
<dbReference type="PANTHER" id="PTHR43047:SF78">
    <property type="entry name" value="SENSORY_REGULATORY PROTEIN RPFC"/>
    <property type="match status" value="1"/>
</dbReference>
<comment type="catalytic activity">
    <reaction evidence="1">
        <text>ATP + protein L-histidine = ADP + protein N-phospho-L-histidine.</text>
        <dbReference type="EC" id="2.7.13.3"/>
    </reaction>
</comment>
<feature type="compositionally biased region" description="Low complexity" evidence="8">
    <location>
        <begin position="742"/>
        <end position="752"/>
    </location>
</feature>
<keyword evidence="5" id="KW-0418">Kinase</keyword>
<accession>A0A2S5JGR6</accession>
<dbReference type="PRINTS" id="PR00344">
    <property type="entry name" value="BCTRLSENSOR"/>
</dbReference>
<dbReference type="SMART" id="SM00448">
    <property type="entry name" value="REC"/>
    <property type="match status" value="1"/>
</dbReference>
<dbReference type="Gene3D" id="3.30.450.20">
    <property type="entry name" value="PAS domain"/>
    <property type="match status" value="1"/>
</dbReference>
<feature type="modified residue" description="4-aspartylphosphate" evidence="7">
    <location>
        <position position="672"/>
    </location>
</feature>
<comment type="caution">
    <text evidence="13">The sequence shown here is derived from an EMBL/GenBank/DDBJ whole genome shotgun (WGS) entry which is preliminary data.</text>
</comment>
<dbReference type="InterPro" id="IPR005467">
    <property type="entry name" value="His_kinase_dom"/>
</dbReference>